<evidence type="ECO:0000313" key="3">
    <source>
        <dbReference type="Proteomes" id="UP000644020"/>
    </source>
</evidence>
<dbReference type="EMBL" id="BMUL01000016">
    <property type="protein sequence ID" value="GHB01653.1"/>
    <property type="molecule type" value="Genomic_DNA"/>
</dbReference>
<comment type="caution">
    <text evidence="2">The sequence shown here is derived from an EMBL/GenBank/DDBJ whole genome shotgun (WGS) entry which is preliminary data.</text>
</comment>
<dbReference type="Gene3D" id="3.40.50.1820">
    <property type="entry name" value="alpha/beta hydrolase"/>
    <property type="match status" value="1"/>
</dbReference>
<evidence type="ECO:0000313" key="2">
    <source>
        <dbReference type="EMBL" id="GHB01653.1"/>
    </source>
</evidence>
<keyword evidence="3" id="KW-1185">Reference proteome</keyword>
<reference evidence="2" key="2">
    <citation type="submission" date="2020-09" db="EMBL/GenBank/DDBJ databases">
        <authorList>
            <person name="Sun Q."/>
            <person name="Ohkuma M."/>
        </authorList>
    </citation>
    <scope>NUCLEOTIDE SEQUENCE</scope>
    <source>
        <strain evidence="2">JCM 4518</strain>
    </source>
</reference>
<protein>
    <submittedName>
        <fullName evidence="2">Hydrolase</fullName>
    </submittedName>
</protein>
<dbReference type="InterPro" id="IPR029058">
    <property type="entry name" value="AB_hydrolase_fold"/>
</dbReference>
<organism evidence="2 3">
    <name type="scientific">Streptomyces termitum</name>
    <dbReference type="NCBI Taxonomy" id="67368"/>
    <lineage>
        <taxon>Bacteria</taxon>
        <taxon>Bacillati</taxon>
        <taxon>Actinomycetota</taxon>
        <taxon>Actinomycetes</taxon>
        <taxon>Kitasatosporales</taxon>
        <taxon>Streptomycetaceae</taxon>
        <taxon>Streptomyces</taxon>
    </lineage>
</organism>
<dbReference type="RefSeq" id="WP_189981510.1">
    <property type="nucleotide sequence ID" value="NZ_BMUL01000016.1"/>
</dbReference>
<dbReference type="Proteomes" id="UP000644020">
    <property type="component" value="Unassembled WGS sequence"/>
</dbReference>
<dbReference type="SUPFAM" id="SSF53474">
    <property type="entry name" value="alpha/beta-Hydrolases"/>
    <property type="match status" value="1"/>
</dbReference>
<keyword evidence="2" id="KW-0378">Hydrolase</keyword>
<accession>A0A918WDA6</accession>
<sequence length="289" mass="29855">MADTTTRTLATDGATLAYDVRPGTGTDPRPLLLVGSPMDATGFATLASHFPDRTVVTYDPRGTGRGTTDEGGPVEIRPEEHADDLIRLVEALDAGPVDAFASSGGAVNFLAAVARRGDLVHTLVAHEPPTSAALPDRAEAAAACADVYDVYQREGWAAGMAKFISLTGHQGPFPADWASLPAAPPETFGLPAGDDGRRDDPLLGRNMRGCTSYEPDAEALKAAPTRVVIAAGEESAGEFAARSAAGIAALLGTPLAVFPGNHAGFLGGEFGQHGAPEEFAKKLREVLEG</sequence>
<gene>
    <name evidence="2" type="ORF">GCM10010305_51110</name>
</gene>
<dbReference type="GO" id="GO:0016787">
    <property type="term" value="F:hydrolase activity"/>
    <property type="evidence" value="ECO:0007669"/>
    <property type="project" value="UniProtKB-KW"/>
</dbReference>
<proteinExistence type="predicted"/>
<name>A0A918WDA6_9ACTN</name>
<dbReference type="AlphaFoldDB" id="A0A918WDA6"/>
<reference evidence="2" key="1">
    <citation type="journal article" date="2014" name="Int. J. Syst. Evol. Microbiol.">
        <title>Complete genome sequence of Corynebacterium casei LMG S-19264T (=DSM 44701T), isolated from a smear-ripened cheese.</title>
        <authorList>
            <consortium name="US DOE Joint Genome Institute (JGI-PGF)"/>
            <person name="Walter F."/>
            <person name="Albersmeier A."/>
            <person name="Kalinowski J."/>
            <person name="Ruckert C."/>
        </authorList>
    </citation>
    <scope>NUCLEOTIDE SEQUENCE</scope>
    <source>
        <strain evidence="2">JCM 4518</strain>
    </source>
</reference>
<evidence type="ECO:0000256" key="1">
    <source>
        <dbReference type="SAM" id="MobiDB-lite"/>
    </source>
</evidence>
<feature type="region of interest" description="Disordered" evidence="1">
    <location>
        <begin position="57"/>
        <end position="76"/>
    </location>
</feature>